<dbReference type="PANTHER" id="PTHR23514:SF16">
    <property type="entry name" value="TRANSPORTER, PUTATIVE (AFU_ORTHOLOGUE AFUA_2G17270)-RELATED"/>
    <property type="match status" value="1"/>
</dbReference>
<evidence type="ECO:0000313" key="8">
    <source>
        <dbReference type="Proteomes" id="UP001244011"/>
    </source>
</evidence>
<feature type="transmembrane region" description="Helical" evidence="5">
    <location>
        <begin position="355"/>
        <end position="377"/>
    </location>
</feature>
<feature type="transmembrane region" description="Helical" evidence="5">
    <location>
        <begin position="198"/>
        <end position="219"/>
    </location>
</feature>
<evidence type="ECO:0000256" key="1">
    <source>
        <dbReference type="ARBA" id="ARBA00004141"/>
    </source>
</evidence>
<dbReference type="PROSITE" id="PS50850">
    <property type="entry name" value="MFS"/>
    <property type="match status" value="1"/>
</dbReference>
<keyword evidence="4 5" id="KW-0472">Membrane</keyword>
<keyword evidence="8" id="KW-1185">Reference proteome</keyword>
<dbReference type="InterPro" id="IPR011701">
    <property type="entry name" value="MFS"/>
</dbReference>
<dbReference type="InterPro" id="IPR051788">
    <property type="entry name" value="MFS_Transporter"/>
</dbReference>
<dbReference type="InterPro" id="IPR020846">
    <property type="entry name" value="MFS_dom"/>
</dbReference>
<keyword evidence="2 5" id="KW-0812">Transmembrane</keyword>
<gene>
    <name evidence="7" type="ORF">QBC33DRAFT_525516</name>
</gene>
<evidence type="ECO:0000256" key="4">
    <source>
        <dbReference type="ARBA" id="ARBA00023136"/>
    </source>
</evidence>
<dbReference type="AlphaFoldDB" id="A0AAJ0FR86"/>
<dbReference type="PANTHER" id="PTHR23514">
    <property type="entry name" value="BYPASS OF STOP CODON PROTEIN 6"/>
    <property type="match status" value="1"/>
</dbReference>
<feature type="transmembrane region" description="Helical" evidence="5">
    <location>
        <begin position="389"/>
        <end position="412"/>
    </location>
</feature>
<evidence type="ECO:0000256" key="3">
    <source>
        <dbReference type="ARBA" id="ARBA00022989"/>
    </source>
</evidence>
<dbReference type="Gene3D" id="1.20.1250.20">
    <property type="entry name" value="MFS general substrate transporter like domains"/>
    <property type="match status" value="2"/>
</dbReference>
<name>A0AAJ0FR86_9PEZI</name>
<reference evidence="7" key="1">
    <citation type="submission" date="2023-06" db="EMBL/GenBank/DDBJ databases">
        <title>Genome-scale phylogeny and comparative genomics of the fungal order Sordariales.</title>
        <authorList>
            <consortium name="Lawrence Berkeley National Laboratory"/>
            <person name="Hensen N."/>
            <person name="Bonometti L."/>
            <person name="Westerberg I."/>
            <person name="Brannstrom I.O."/>
            <person name="Guillou S."/>
            <person name="Cros-Aarteil S."/>
            <person name="Calhoun S."/>
            <person name="Haridas S."/>
            <person name="Kuo A."/>
            <person name="Mondo S."/>
            <person name="Pangilinan J."/>
            <person name="Riley R."/>
            <person name="Labutti K."/>
            <person name="Andreopoulos B."/>
            <person name="Lipzen A."/>
            <person name="Chen C."/>
            <person name="Yanf M."/>
            <person name="Daum C."/>
            <person name="Ng V."/>
            <person name="Clum A."/>
            <person name="Steindorff A."/>
            <person name="Ohm R."/>
            <person name="Martin F."/>
            <person name="Silar P."/>
            <person name="Natvig D."/>
            <person name="Lalanne C."/>
            <person name="Gautier V."/>
            <person name="Ament-Velasquez S.L."/>
            <person name="Kruys A."/>
            <person name="Hutchinson M.I."/>
            <person name="Powell A.J."/>
            <person name="Barry K."/>
            <person name="Miller A.N."/>
            <person name="Grigoriev I.V."/>
            <person name="Debuchy R."/>
            <person name="Gladieux P."/>
            <person name="Thoren M.H."/>
            <person name="Johannesson H."/>
        </authorList>
    </citation>
    <scope>NUCLEOTIDE SEQUENCE</scope>
    <source>
        <strain evidence="7">8032-3</strain>
    </source>
</reference>
<dbReference type="Proteomes" id="UP001244011">
    <property type="component" value="Unassembled WGS sequence"/>
</dbReference>
<sequence length="452" mass="48420">MSVTATQLEEGKTSERFELADNEHEHASNAPPPENPKLDRATFLKIISAGFSFFVAGVNDGSIGALVPYVIRDYGVSTAIVSSVYGASFMGWFFAAVSNTHLCQFLNLGPMLMLGAALQVVAHALRAWKPPFALYVITFWFASLGQAYQDTHGNTFVAGTKAAHRSLAFIHAMYAAGCLCGPFVATAIASAGTPSRWYLFYSFPLGLGVANVGLVSYAFRDSLVFNRRKPDPPAAGSGHISGDAETSRNKGALRLMKETLANPSVWLLSLFFFFFLGAALTASGWVVEYLVVVRNGDLAQMGYIPAGFNGGTLLGRLLLAEPTHRLGERRMIFIYAILSIGLQVLFWLVPNIIAASIAISLLGFFMGPYFATGISIGSKLFSPEIQPTALAFVFVFAQIGGCLFPIITGLIASHAGVAVLQPVLCALLAATAISWLFVPRPKESGNTALHSE</sequence>
<proteinExistence type="predicted"/>
<dbReference type="SUPFAM" id="SSF103473">
    <property type="entry name" value="MFS general substrate transporter"/>
    <property type="match status" value="1"/>
</dbReference>
<evidence type="ECO:0000256" key="5">
    <source>
        <dbReference type="SAM" id="Phobius"/>
    </source>
</evidence>
<evidence type="ECO:0000313" key="7">
    <source>
        <dbReference type="EMBL" id="KAK1772048.1"/>
    </source>
</evidence>
<dbReference type="InterPro" id="IPR036259">
    <property type="entry name" value="MFS_trans_sf"/>
</dbReference>
<organism evidence="7 8">
    <name type="scientific">Phialemonium atrogriseum</name>
    <dbReference type="NCBI Taxonomy" id="1093897"/>
    <lineage>
        <taxon>Eukaryota</taxon>
        <taxon>Fungi</taxon>
        <taxon>Dikarya</taxon>
        <taxon>Ascomycota</taxon>
        <taxon>Pezizomycotina</taxon>
        <taxon>Sordariomycetes</taxon>
        <taxon>Sordariomycetidae</taxon>
        <taxon>Cephalothecales</taxon>
        <taxon>Cephalothecaceae</taxon>
        <taxon>Phialemonium</taxon>
    </lineage>
</organism>
<dbReference type="FunFam" id="1.20.1250.20:FF:000286">
    <property type="entry name" value="MFS efflux transporter"/>
    <property type="match status" value="1"/>
</dbReference>
<feature type="transmembrane region" description="Helical" evidence="5">
    <location>
        <begin position="418"/>
        <end position="438"/>
    </location>
</feature>
<dbReference type="Pfam" id="PF07690">
    <property type="entry name" value="MFS_1"/>
    <property type="match status" value="1"/>
</dbReference>
<feature type="transmembrane region" description="Helical" evidence="5">
    <location>
        <begin position="132"/>
        <end position="148"/>
    </location>
</feature>
<dbReference type="GO" id="GO:0022857">
    <property type="term" value="F:transmembrane transporter activity"/>
    <property type="evidence" value="ECO:0007669"/>
    <property type="project" value="InterPro"/>
</dbReference>
<comment type="caution">
    <text evidence="7">The sequence shown here is derived from an EMBL/GenBank/DDBJ whole genome shotgun (WGS) entry which is preliminary data.</text>
</comment>
<dbReference type="RefSeq" id="XP_060288261.1">
    <property type="nucleotide sequence ID" value="XM_060426819.1"/>
</dbReference>
<feature type="transmembrane region" description="Helical" evidence="5">
    <location>
        <begin position="77"/>
        <end position="98"/>
    </location>
</feature>
<feature type="transmembrane region" description="Helical" evidence="5">
    <location>
        <begin position="298"/>
        <end position="319"/>
    </location>
</feature>
<dbReference type="GeneID" id="85310006"/>
<feature type="transmembrane region" description="Helical" evidence="5">
    <location>
        <begin position="331"/>
        <end position="349"/>
    </location>
</feature>
<protein>
    <submittedName>
        <fullName evidence="7">Major facilitator superfamily domain-containing protein</fullName>
    </submittedName>
</protein>
<comment type="subcellular location">
    <subcellularLocation>
        <location evidence="1">Membrane</location>
        <topology evidence="1">Multi-pass membrane protein</topology>
    </subcellularLocation>
</comment>
<feature type="transmembrane region" description="Helical" evidence="5">
    <location>
        <begin position="265"/>
        <end position="286"/>
    </location>
</feature>
<evidence type="ECO:0000256" key="2">
    <source>
        <dbReference type="ARBA" id="ARBA00022692"/>
    </source>
</evidence>
<evidence type="ECO:0000259" key="6">
    <source>
        <dbReference type="PROSITE" id="PS50850"/>
    </source>
</evidence>
<feature type="transmembrane region" description="Helical" evidence="5">
    <location>
        <begin position="105"/>
        <end position="126"/>
    </location>
</feature>
<feature type="transmembrane region" description="Helical" evidence="5">
    <location>
        <begin position="169"/>
        <end position="192"/>
    </location>
</feature>
<feature type="domain" description="Major facilitator superfamily (MFS) profile" evidence="6">
    <location>
        <begin position="45"/>
        <end position="442"/>
    </location>
</feature>
<dbReference type="EMBL" id="MU838998">
    <property type="protein sequence ID" value="KAK1772048.1"/>
    <property type="molecule type" value="Genomic_DNA"/>
</dbReference>
<dbReference type="GO" id="GO:0016020">
    <property type="term" value="C:membrane"/>
    <property type="evidence" value="ECO:0007669"/>
    <property type="project" value="UniProtKB-SubCell"/>
</dbReference>
<keyword evidence="3 5" id="KW-1133">Transmembrane helix</keyword>
<accession>A0AAJ0FR86</accession>
<feature type="transmembrane region" description="Helical" evidence="5">
    <location>
        <begin position="46"/>
        <end position="71"/>
    </location>
</feature>